<dbReference type="EMBL" id="JAAXKX010000001">
    <property type="protein sequence ID" value="NKN31638.1"/>
    <property type="molecule type" value="Genomic_DNA"/>
</dbReference>
<feature type="compositionally biased region" description="Basic and acidic residues" evidence="1">
    <location>
        <begin position="357"/>
        <end position="370"/>
    </location>
</feature>
<dbReference type="SMART" id="SM00267">
    <property type="entry name" value="GGDEF"/>
    <property type="match status" value="1"/>
</dbReference>
<dbReference type="RefSeq" id="WP_168665374.1">
    <property type="nucleotide sequence ID" value="NZ_JAAXKX010000001.1"/>
</dbReference>
<feature type="region of interest" description="Disordered" evidence="1">
    <location>
        <begin position="678"/>
        <end position="699"/>
    </location>
</feature>
<dbReference type="Gene3D" id="3.20.20.450">
    <property type="entry name" value="EAL domain"/>
    <property type="match status" value="1"/>
</dbReference>
<keyword evidence="5" id="KW-1185">Reference proteome</keyword>
<evidence type="ECO:0000259" key="2">
    <source>
        <dbReference type="PROSITE" id="PS50883"/>
    </source>
</evidence>
<organism evidence="4 5">
    <name type="scientific">Marichromatium bheemlicum</name>
    <dbReference type="NCBI Taxonomy" id="365339"/>
    <lineage>
        <taxon>Bacteria</taxon>
        <taxon>Pseudomonadati</taxon>
        <taxon>Pseudomonadota</taxon>
        <taxon>Gammaproteobacteria</taxon>
        <taxon>Chromatiales</taxon>
        <taxon>Chromatiaceae</taxon>
        <taxon>Marichromatium</taxon>
    </lineage>
</organism>
<dbReference type="SUPFAM" id="SSF141371">
    <property type="entry name" value="PilZ domain-like"/>
    <property type="match status" value="1"/>
</dbReference>
<dbReference type="InterPro" id="IPR001633">
    <property type="entry name" value="EAL_dom"/>
</dbReference>
<accession>A0ABX1I3F7</accession>
<evidence type="ECO:0000313" key="4">
    <source>
        <dbReference type="EMBL" id="NKN31638.1"/>
    </source>
</evidence>
<evidence type="ECO:0000256" key="1">
    <source>
        <dbReference type="SAM" id="MobiDB-lite"/>
    </source>
</evidence>
<feature type="compositionally biased region" description="Basic and acidic residues" evidence="1">
    <location>
        <begin position="1"/>
        <end position="12"/>
    </location>
</feature>
<gene>
    <name evidence="4" type="ORF">HF203_00145</name>
</gene>
<dbReference type="Gene3D" id="3.30.70.270">
    <property type="match status" value="1"/>
</dbReference>
<dbReference type="CDD" id="cd01949">
    <property type="entry name" value="GGDEF"/>
    <property type="match status" value="1"/>
</dbReference>
<dbReference type="SMART" id="SM00052">
    <property type="entry name" value="EAL"/>
    <property type="match status" value="1"/>
</dbReference>
<dbReference type="Pfam" id="PF00990">
    <property type="entry name" value="GGDEF"/>
    <property type="match status" value="1"/>
</dbReference>
<dbReference type="InterPro" id="IPR050706">
    <property type="entry name" value="Cyclic-di-GMP_PDE-like"/>
</dbReference>
<name>A0ABX1I3F7_9GAMM</name>
<dbReference type="Gene3D" id="2.40.10.220">
    <property type="entry name" value="predicted glycosyltransferase like domains"/>
    <property type="match status" value="1"/>
</dbReference>
<proteinExistence type="predicted"/>
<dbReference type="Pfam" id="PF07793">
    <property type="entry name" value="DUF1631"/>
    <property type="match status" value="2"/>
</dbReference>
<reference evidence="4 5" key="1">
    <citation type="submission" date="2020-04" db="EMBL/GenBank/DDBJ databases">
        <title>Draft Whole-Genome sequence of Marichromatium bheemlicum DSM 18632, type strain.</title>
        <authorList>
            <person name="Kyndt J.A."/>
            <person name="Meyer T.E."/>
        </authorList>
    </citation>
    <scope>NUCLEOTIDE SEQUENCE [LARGE SCALE GENOMIC DNA]</scope>
    <source>
        <strain evidence="4 5">DSM 18632</strain>
    </source>
</reference>
<evidence type="ECO:0000259" key="3">
    <source>
        <dbReference type="PROSITE" id="PS50887"/>
    </source>
</evidence>
<dbReference type="NCBIfam" id="TIGR00254">
    <property type="entry name" value="GGDEF"/>
    <property type="match status" value="1"/>
</dbReference>
<dbReference type="CDD" id="cd01948">
    <property type="entry name" value="EAL"/>
    <property type="match status" value="1"/>
</dbReference>
<dbReference type="SUPFAM" id="SSF55073">
    <property type="entry name" value="Nucleotide cyclase"/>
    <property type="match status" value="1"/>
</dbReference>
<dbReference type="InterPro" id="IPR012434">
    <property type="entry name" value="DUF1631"/>
</dbReference>
<dbReference type="Pfam" id="PF07238">
    <property type="entry name" value="PilZ"/>
    <property type="match status" value="1"/>
</dbReference>
<protein>
    <submittedName>
        <fullName evidence="4">DUF1631 family protein</fullName>
    </submittedName>
</protein>
<dbReference type="InterPro" id="IPR000160">
    <property type="entry name" value="GGDEF_dom"/>
</dbReference>
<feature type="region of interest" description="Disordered" evidence="1">
    <location>
        <begin position="343"/>
        <end position="370"/>
    </location>
</feature>
<dbReference type="InterPro" id="IPR009875">
    <property type="entry name" value="PilZ_domain"/>
</dbReference>
<dbReference type="InterPro" id="IPR043128">
    <property type="entry name" value="Rev_trsase/Diguanyl_cyclase"/>
</dbReference>
<dbReference type="InterPro" id="IPR029787">
    <property type="entry name" value="Nucleotide_cyclase"/>
</dbReference>
<dbReference type="PANTHER" id="PTHR33121">
    <property type="entry name" value="CYCLIC DI-GMP PHOSPHODIESTERASE PDEF"/>
    <property type="match status" value="1"/>
</dbReference>
<feature type="domain" description="GGDEF" evidence="3">
    <location>
        <begin position="825"/>
        <end position="958"/>
    </location>
</feature>
<feature type="region of interest" description="Disordered" evidence="1">
    <location>
        <begin position="1"/>
        <end position="20"/>
    </location>
</feature>
<feature type="domain" description="EAL" evidence="2">
    <location>
        <begin position="969"/>
        <end position="1227"/>
    </location>
</feature>
<dbReference type="Pfam" id="PF00563">
    <property type="entry name" value="EAL"/>
    <property type="match status" value="1"/>
</dbReference>
<dbReference type="PROSITE" id="PS50883">
    <property type="entry name" value="EAL"/>
    <property type="match status" value="1"/>
</dbReference>
<feature type="compositionally biased region" description="Basic and acidic residues" evidence="1">
    <location>
        <begin position="682"/>
        <end position="699"/>
    </location>
</feature>
<dbReference type="InterPro" id="IPR035919">
    <property type="entry name" value="EAL_sf"/>
</dbReference>
<dbReference type="SUPFAM" id="SSF141868">
    <property type="entry name" value="EAL domain-like"/>
    <property type="match status" value="1"/>
</dbReference>
<comment type="caution">
    <text evidence="4">The sequence shown here is derived from an EMBL/GenBank/DDBJ whole genome shotgun (WGS) entry which is preliminary data.</text>
</comment>
<evidence type="ECO:0000313" key="5">
    <source>
        <dbReference type="Proteomes" id="UP000740754"/>
    </source>
</evidence>
<dbReference type="PANTHER" id="PTHR33121:SF23">
    <property type="entry name" value="CYCLIC DI-GMP PHOSPHODIESTERASE PDEB"/>
    <property type="match status" value="1"/>
</dbReference>
<dbReference type="Proteomes" id="UP000740754">
    <property type="component" value="Unassembled WGS sequence"/>
</dbReference>
<dbReference type="PROSITE" id="PS50887">
    <property type="entry name" value="GGDEF"/>
    <property type="match status" value="1"/>
</dbReference>
<sequence>MANDGAHGETRERRRQRRTAVDLPAEIRAPNQPRLECRVRNLCSGGLLLDMGKRESELQLQAGERCQIRFKLPLDDRRRTLQAVIVVVHRVEGGVGARFIHFAADGQMHLERFLSDSGATPPPASATAVASRAQALIEQFSREQLSPLVDDLFATLIDTLWSHSERAENDAQRAHFVGGIGQLGRAFQAGALAQGLSGAVLEGLGGLAVAGRQQPRTTASKTARDGSLELVDPHEFELWLARSELINRLERELAEPLRALRAHLTGVFGEIRVALEPEPLVEALTDALRQAGVEGELLCRTLQLAATPMVQHLETFYLELLQHWHTQGLPEFAPIQPRVTNTAADGDRRAASAPRQPRPDARAAAEAAEPRRQGVGLGKLFQQLTERALGGGEAPAGVAQLLAAQPGAGGSAGLQAPRVREQVDMTDQMLSQILDDPLAPEGIKTLIRRLSIHFLAMAVSSRGGGGVDAAAHPLVELMNQLEELSSFLLNGDADDRVLSGEFEDFVHRLVVTDAGDLDTLRAISAGLHSLRERVGARYRANVSRWVGANEARECERRARERVRRRLQETFGGELVHPLLPQLLDAGWRNLLESVCNYTGIDSARWLRYWGPLWNLHRALRGEYKVDDIPALAGTIYEGLVYIGHDPFGADTLAQQIDTALHQVARGQLGRDHWVAFVGEPPTRSEPEPRDPPEGVEEGDWRAARKTVAELALGSVIWLTESSGERAYRLVWRSENGVRLALSDPMGRRVRTFTPARLAAQLAQGQARVQAPPRRPLMQRAAEATLAELDDQVRGQTVDDALTGLPGQRRLVGVLTGLLTSTTTKPRHLLGFLELDRFELLTATHGYAVGERLLVLIAERLRALLPDAPCLAYLGWNRFALIAPAHDAETALATAEQVRAALESVSVNLQERMLRLSVSLGVALVDTRVESPEHILSAANVACLAAQHAGGGRVVHYVEDDPQIIAQLERMRGWAQAEEAIKTGRKRLRLQPIAAVGEGDAVGPFHHGEILLSVYDANDTLLPLPDFIGAAEAMNLMHEVDRQVIEEALRWLHENPELVRGYGGVAINLSGQSLSDPGLDAFIRAAFERWQVPPGLVGFEVTETAAIVHLDQAVRLLESLQSMGCPISLDDFGSGMSSYGYLKQLPVDFVKIDGSFVKDILDNPHDRAIVKSFNEIAHFMGKETIAEYVENEEILALLRELGVDYVQGYGIARPCFVDELEVPSEARRARA</sequence>